<keyword evidence="6" id="KW-0560">Oxidoreductase</keyword>
<dbReference type="EMBL" id="AP025730">
    <property type="protein sequence ID" value="BDI05415.1"/>
    <property type="molecule type" value="Genomic_DNA"/>
</dbReference>
<evidence type="ECO:0000256" key="1">
    <source>
        <dbReference type="ARBA" id="ARBA00001974"/>
    </source>
</evidence>
<dbReference type="NCBIfam" id="NF006593">
    <property type="entry name" value="PRK09126.1"/>
    <property type="match status" value="1"/>
</dbReference>
<keyword evidence="7" id="KW-0503">Monooxygenase</keyword>
<evidence type="ECO:0000256" key="4">
    <source>
        <dbReference type="ARBA" id="ARBA00022630"/>
    </source>
</evidence>
<evidence type="ECO:0000313" key="9">
    <source>
        <dbReference type="EMBL" id="BDI05415.1"/>
    </source>
</evidence>
<dbReference type="Gene3D" id="3.50.50.60">
    <property type="entry name" value="FAD/NAD(P)-binding domain"/>
    <property type="match status" value="2"/>
</dbReference>
<comment type="cofactor">
    <cofactor evidence="1">
        <name>FAD</name>
        <dbReference type="ChEBI" id="CHEBI:57692"/>
    </cofactor>
</comment>
<dbReference type="Proteomes" id="UP001057498">
    <property type="component" value="Chromosome"/>
</dbReference>
<dbReference type="PRINTS" id="PR00420">
    <property type="entry name" value="RNGMNOXGNASE"/>
</dbReference>
<feature type="domain" description="FAD-binding" evidence="8">
    <location>
        <begin position="24"/>
        <end position="343"/>
    </location>
</feature>
<evidence type="ECO:0000256" key="5">
    <source>
        <dbReference type="ARBA" id="ARBA00022827"/>
    </source>
</evidence>
<sequence length="445" mass="47789">MSVPAASQPAAALSQAAPTPTPEQDVLIVGAGPAGLALACALADIGLSVTVLEQQDEARIAAPQPDGRDIALTHRARSVMQGLGLWQRLPEGEIAPIRAAHVSNANSPRFLRFDAEQANCEALGFLVPNHWLRKVAYEGAKARGAAVRLLCGATIRQASTAAERAEVVLDLPAAEGGRSELTLHAPLLVAADSRFSTTRRRLGIGANSRDFGRTVIVARFSHEREHDGTAHECFRLGNTLAILPMNHRQVSAVVTVKSSEAEAWMALSPEEFAGRVAEQFGYQLGTMQMVGERHAYPLVAVYAHRFATHRVALIGDAAVGMHPVTAHGYNFGLYGIEVLAQQLDRARRAGRDLGVTATLAPFELEHRRVTLPIYLGTNLVVGLFTDDRPPAKLVRQAVLAVSDHLPPVKDAITRQLTGQRPGWLPDLRKLLSALPALPGRPSAPR</sequence>
<gene>
    <name evidence="9" type="primary">visC</name>
    <name evidence="9" type="ORF">CATMQ487_23850</name>
</gene>
<dbReference type="RefSeq" id="WP_251973451.1">
    <property type="nucleotide sequence ID" value="NZ_AP025730.1"/>
</dbReference>
<dbReference type="InterPro" id="IPR010971">
    <property type="entry name" value="UbiH/COQ6"/>
</dbReference>
<comment type="similarity">
    <text evidence="3">Belongs to the UbiH/COQ6 family.</text>
</comment>
<dbReference type="NCBIfam" id="TIGR01988">
    <property type="entry name" value="Ubi-OHases"/>
    <property type="match status" value="1"/>
</dbReference>
<keyword evidence="4" id="KW-0285">Flavoprotein</keyword>
<dbReference type="SUPFAM" id="SSF51905">
    <property type="entry name" value="FAD/NAD(P)-binding domain"/>
    <property type="match status" value="1"/>
</dbReference>
<dbReference type="InterPro" id="IPR036188">
    <property type="entry name" value="FAD/NAD-bd_sf"/>
</dbReference>
<dbReference type="PANTHER" id="PTHR43876">
    <property type="entry name" value="UBIQUINONE BIOSYNTHESIS MONOOXYGENASE COQ6, MITOCHONDRIAL"/>
    <property type="match status" value="1"/>
</dbReference>
<organism evidence="9 10">
    <name type="scientific">Sphaerotilus microaerophilus</name>
    <dbReference type="NCBI Taxonomy" id="2914710"/>
    <lineage>
        <taxon>Bacteria</taxon>
        <taxon>Pseudomonadati</taxon>
        <taxon>Pseudomonadota</taxon>
        <taxon>Betaproteobacteria</taxon>
        <taxon>Burkholderiales</taxon>
        <taxon>Sphaerotilaceae</taxon>
        <taxon>Sphaerotilus</taxon>
    </lineage>
</organism>
<accession>A0ABM7YM00</accession>
<keyword evidence="5" id="KW-0274">FAD</keyword>
<evidence type="ECO:0000256" key="3">
    <source>
        <dbReference type="ARBA" id="ARBA00005349"/>
    </source>
</evidence>
<proteinExistence type="inferred from homology"/>
<evidence type="ECO:0000256" key="6">
    <source>
        <dbReference type="ARBA" id="ARBA00023002"/>
    </source>
</evidence>
<dbReference type="InterPro" id="IPR002938">
    <property type="entry name" value="FAD-bd"/>
</dbReference>
<dbReference type="PANTHER" id="PTHR43876:SF25">
    <property type="entry name" value="MONOOXYGENASE NMA2164"/>
    <property type="match status" value="1"/>
</dbReference>
<evidence type="ECO:0000259" key="8">
    <source>
        <dbReference type="Pfam" id="PF01494"/>
    </source>
</evidence>
<evidence type="ECO:0000313" key="10">
    <source>
        <dbReference type="Proteomes" id="UP001057498"/>
    </source>
</evidence>
<reference evidence="9" key="1">
    <citation type="submission" date="2022-04" db="EMBL/GenBank/DDBJ databases">
        <title>Whole genome sequence of Sphaerotilus sp. FB-5.</title>
        <authorList>
            <person name="Takeda M."/>
            <person name="Narihara S."/>
            <person name="Akimoto M."/>
            <person name="Akimoto R."/>
            <person name="Nishiyashiki S."/>
            <person name="Murakami T."/>
        </authorList>
    </citation>
    <scope>NUCLEOTIDE SEQUENCE</scope>
    <source>
        <strain evidence="9">FB-5</strain>
    </source>
</reference>
<name>A0ABM7YM00_9BURK</name>
<dbReference type="Pfam" id="PF01494">
    <property type="entry name" value="FAD_binding_3"/>
    <property type="match status" value="1"/>
</dbReference>
<dbReference type="InterPro" id="IPR051205">
    <property type="entry name" value="UbiH/COQ6_monooxygenase"/>
</dbReference>
<keyword evidence="10" id="KW-1185">Reference proteome</keyword>
<evidence type="ECO:0000256" key="7">
    <source>
        <dbReference type="ARBA" id="ARBA00023033"/>
    </source>
</evidence>
<evidence type="ECO:0000256" key="2">
    <source>
        <dbReference type="ARBA" id="ARBA00004749"/>
    </source>
</evidence>
<protein>
    <recommendedName>
        <fullName evidence="8">FAD-binding domain-containing protein</fullName>
    </recommendedName>
</protein>
<comment type="pathway">
    <text evidence="2">Cofactor biosynthesis; ubiquinone biosynthesis.</text>
</comment>